<dbReference type="InterPro" id="IPR045304">
    <property type="entry name" value="LbH_SAT"/>
</dbReference>
<dbReference type="CDD" id="cd03354">
    <property type="entry name" value="LbH_SAT"/>
    <property type="match status" value="1"/>
</dbReference>
<gene>
    <name evidence="5" type="ORF">SAMN05421774_101557</name>
</gene>
<dbReference type="Pfam" id="PF00132">
    <property type="entry name" value="Hexapep"/>
    <property type="match status" value="1"/>
</dbReference>
<dbReference type="GO" id="GO:0006535">
    <property type="term" value="P:cysteine biosynthetic process from serine"/>
    <property type="evidence" value="ECO:0007669"/>
    <property type="project" value="InterPro"/>
</dbReference>
<dbReference type="PROSITE" id="PS00101">
    <property type="entry name" value="HEXAPEP_TRANSFERASES"/>
    <property type="match status" value="1"/>
</dbReference>
<keyword evidence="4" id="KW-0012">Acyltransferase</keyword>
<dbReference type="InterPro" id="IPR005881">
    <property type="entry name" value="Ser_O-AcTrfase"/>
</dbReference>
<keyword evidence="2 5" id="KW-0808">Transferase</keyword>
<dbReference type="Proteomes" id="UP000186141">
    <property type="component" value="Unassembled WGS sequence"/>
</dbReference>
<keyword evidence="3" id="KW-0677">Repeat</keyword>
<name>A0A1N7KMX7_9RHOB</name>
<evidence type="ECO:0000313" key="6">
    <source>
        <dbReference type="Proteomes" id="UP000186141"/>
    </source>
</evidence>
<evidence type="ECO:0000256" key="4">
    <source>
        <dbReference type="ARBA" id="ARBA00023315"/>
    </source>
</evidence>
<dbReference type="PANTHER" id="PTHR42811">
    <property type="entry name" value="SERINE ACETYLTRANSFERASE"/>
    <property type="match status" value="1"/>
</dbReference>
<dbReference type="InterPro" id="IPR011004">
    <property type="entry name" value="Trimer_LpxA-like_sf"/>
</dbReference>
<proteinExistence type="inferred from homology"/>
<dbReference type="InterPro" id="IPR001451">
    <property type="entry name" value="Hexapep"/>
</dbReference>
<reference evidence="5 6" key="1">
    <citation type="submission" date="2017-01" db="EMBL/GenBank/DDBJ databases">
        <authorList>
            <person name="Mah S.A."/>
            <person name="Swanson W.J."/>
            <person name="Moy G.W."/>
            <person name="Vacquier V.D."/>
        </authorList>
    </citation>
    <scope>NUCLEOTIDE SEQUENCE [LARGE SCALE GENOMIC DNA]</scope>
    <source>
        <strain evidence="5 6">DSM 26375</strain>
    </source>
</reference>
<evidence type="ECO:0000256" key="2">
    <source>
        <dbReference type="ARBA" id="ARBA00022679"/>
    </source>
</evidence>
<dbReference type="SUPFAM" id="SSF51161">
    <property type="entry name" value="Trimeric LpxA-like enzymes"/>
    <property type="match status" value="1"/>
</dbReference>
<dbReference type="InterPro" id="IPR018357">
    <property type="entry name" value="Hexapep_transf_CS"/>
</dbReference>
<protein>
    <submittedName>
        <fullName evidence="5">Serine O-acetyltransferase</fullName>
    </submittedName>
</protein>
<evidence type="ECO:0000313" key="5">
    <source>
        <dbReference type="EMBL" id="SIS62928.1"/>
    </source>
</evidence>
<sequence length="156" mass="16687">MSILTDPDWSRETPTRFWDPSRRLLRSIRKWQSARGGLARRWWVLQHRLWSVVTGADIPVTCQIGGGLLMPHPNGIVIHPDARIGPNCLIFQQVTIGLVASTPEAPQIGAGVDIGAGARVLGAVTIGDGARIGANAVVLRDVPAGRVAVGIPARLL</sequence>
<dbReference type="RefSeq" id="WP_076528438.1">
    <property type="nucleotide sequence ID" value="NZ_BMEH01000001.1"/>
</dbReference>
<dbReference type="OrthoDB" id="7545269at2"/>
<organism evidence="5 6">
    <name type="scientific">Gemmobacter megaterium</name>
    <dbReference type="NCBI Taxonomy" id="1086013"/>
    <lineage>
        <taxon>Bacteria</taxon>
        <taxon>Pseudomonadati</taxon>
        <taxon>Pseudomonadota</taxon>
        <taxon>Alphaproteobacteria</taxon>
        <taxon>Rhodobacterales</taxon>
        <taxon>Paracoccaceae</taxon>
        <taxon>Gemmobacter</taxon>
    </lineage>
</organism>
<dbReference type="PIRSF" id="PIRSF000441">
    <property type="entry name" value="CysE"/>
    <property type="match status" value="1"/>
</dbReference>
<dbReference type="EMBL" id="FTOT01000001">
    <property type="protein sequence ID" value="SIS62928.1"/>
    <property type="molecule type" value="Genomic_DNA"/>
</dbReference>
<dbReference type="GO" id="GO:0005737">
    <property type="term" value="C:cytoplasm"/>
    <property type="evidence" value="ECO:0007669"/>
    <property type="project" value="InterPro"/>
</dbReference>
<dbReference type="Gene3D" id="2.160.10.10">
    <property type="entry name" value="Hexapeptide repeat proteins"/>
    <property type="match status" value="1"/>
</dbReference>
<dbReference type="GO" id="GO:0009001">
    <property type="term" value="F:serine O-acetyltransferase activity"/>
    <property type="evidence" value="ECO:0007669"/>
    <property type="project" value="InterPro"/>
</dbReference>
<dbReference type="STRING" id="1086013.SAMN05421774_101557"/>
<comment type="similarity">
    <text evidence="1">Belongs to the transferase hexapeptide repeat family.</text>
</comment>
<keyword evidence="6" id="KW-1185">Reference proteome</keyword>
<evidence type="ECO:0000256" key="1">
    <source>
        <dbReference type="ARBA" id="ARBA00007274"/>
    </source>
</evidence>
<accession>A0A1N7KMX7</accession>
<dbReference type="AlphaFoldDB" id="A0A1N7KMX7"/>
<evidence type="ECO:0000256" key="3">
    <source>
        <dbReference type="ARBA" id="ARBA00022737"/>
    </source>
</evidence>